<dbReference type="InterPro" id="IPR003593">
    <property type="entry name" value="AAA+_ATPase"/>
</dbReference>
<name>A0A1E5LK55_9BACI</name>
<protein>
    <submittedName>
        <fullName evidence="6">Bacitracin ABC transporter ATP-binding protein</fullName>
    </submittedName>
</protein>
<dbReference type="SMART" id="SM00382">
    <property type="entry name" value="AAA"/>
    <property type="match status" value="1"/>
</dbReference>
<dbReference type="GO" id="GO:0005524">
    <property type="term" value="F:ATP binding"/>
    <property type="evidence" value="ECO:0007669"/>
    <property type="project" value="UniProtKB-KW"/>
</dbReference>
<dbReference type="InterPro" id="IPR027417">
    <property type="entry name" value="P-loop_NTPase"/>
</dbReference>
<evidence type="ECO:0000259" key="5">
    <source>
        <dbReference type="PROSITE" id="PS50893"/>
    </source>
</evidence>
<organism evidence="6 7">
    <name type="scientific">Bacillus solimangrovi</name>
    <dbReference type="NCBI Taxonomy" id="1305675"/>
    <lineage>
        <taxon>Bacteria</taxon>
        <taxon>Bacillati</taxon>
        <taxon>Bacillota</taxon>
        <taxon>Bacilli</taxon>
        <taxon>Bacillales</taxon>
        <taxon>Bacillaceae</taxon>
        <taxon>Bacillus</taxon>
    </lineage>
</organism>
<dbReference type="PANTHER" id="PTHR43335">
    <property type="entry name" value="ABC TRANSPORTER, ATP-BINDING PROTEIN"/>
    <property type="match status" value="1"/>
</dbReference>
<comment type="caution">
    <text evidence="6">The sequence shown here is derived from an EMBL/GenBank/DDBJ whole genome shotgun (WGS) entry which is preliminary data.</text>
</comment>
<dbReference type="PROSITE" id="PS50893">
    <property type="entry name" value="ABC_TRANSPORTER_2"/>
    <property type="match status" value="1"/>
</dbReference>
<keyword evidence="7" id="KW-1185">Reference proteome</keyword>
<feature type="domain" description="ABC transporter" evidence="5">
    <location>
        <begin position="5"/>
        <end position="233"/>
    </location>
</feature>
<evidence type="ECO:0000313" key="6">
    <source>
        <dbReference type="EMBL" id="OEH94416.1"/>
    </source>
</evidence>
<accession>A0A1E5LK55</accession>
<keyword evidence="3" id="KW-0547">Nucleotide-binding</keyword>
<dbReference type="AlphaFoldDB" id="A0A1E5LK55"/>
<dbReference type="RefSeq" id="WP_069715563.1">
    <property type="nucleotide sequence ID" value="NZ_MJEH01000002.1"/>
</dbReference>
<dbReference type="STRING" id="1305675.BFG57_08115"/>
<dbReference type="InterPro" id="IPR017871">
    <property type="entry name" value="ABC_transporter-like_CS"/>
</dbReference>
<dbReference type="EMBL" id="MJEH01000002">
    <property type="protein sequence ID" value="OEH94416.1"/>
    <property type="molecule type" value="Genomic_DNA"/>
</dbReference>
<dbReference type="Gene3D" id="3.40.50.300">
    <property type="entry name" value="P-loop containing nucleotide triphosphate hydrolases"/>
    <property type="match status" value="1"/>
</dbReference>
<dbReference type="PROSITE" id="PS00211">
    <property type="entry name" value="ABC_TRANSPORTER_1"/>
    <property type="match status" value="1"/>
</dbReference>
<proteinExistence type="inferred from homology"/>
<comment type="similarity">
    <text evidence="1">Belongs to the ABC transporter superfamily.</text>
</comment>
<evidence type="ECO:0000256" key="4">
    <source>
        <dbReference type="ARBA" id="ARBA00022840"/>
    </source>
</evidence>
<dbReference type="GO" id="GO:0016887">
    <property type="term" value="F:ATP hydrolysis activity"/>
    <property type="evidence" value="ECO:0007669"/>
    <property type="project" value="InterPro"/>
</dbReference>
<dbReference type="PANTHER" id="PTHR43335:SF8">
    <property type="entry name" value="ABC TRANSPORTER, ATP-BINDING PROTEIN"/>
    <property type="match status" value="1"/>
</dbReference>
<dbReference type="Proteomes" id="UP000095209">
    <property type="component" value="Unassembled WGS sequence"/>
</dbReference>
<sequence>MFYTIRTSHLTKSFNGIEVVSDVNLNIKNGEIYGILGPNGSGKTTVMKMLVNLIKPTSGEIEIFGDIISSSSYEYLEKVGNIIETPILYDELTAKENLEIHCKYMNFNDMDAIDDTLELVNLRNTGNKAVKNFSLGMKQRLGIARSIITNPKLLILDEPINGLDPSGIREIRNILKMMSKAYGTTILISSHILGEIEHLADTIGVLHNGKLIEEIGLDTIREKKPDYIEIVTKDSTYTTEILENELHITNFKLIGKSVIHIYDSHVPQKEIAKRLIISDIEIESIHKKTESLENYYLNLIKGESTDVKTNQTRKKQIQI</sequence>
<keyword evidence="2" id="KW-0813">Transport</keyword>
<evidence type="ECO:0000313" key="7">
    <source>
        <dbReference type="Proteomes" id="UP000095209"/>
    </source>
</evidence>
<evidence type="ECO:0000256" key="3">
    <source>
        <dbReference type="ARBA" id="ARBA00022741"/>
    </source>
</evidence>
<dbReference type="InterPro" id="IPR003439">
    <property type="entry name" value="ABC_transporter-like_ATP-bd"/>
</dbReference>
<gene>
    <name evidence="6" type="ORF">BFG57_08115</name>
</gene>
<dbReference type="Pfam" id="PF00005">
    <property type="entry name" value="ABC_tran"/>
    <property type="match status" value="1"/>
</dbReference>
<evidence type="ECO:0000256" key="2">
    <source>
        <dbReference type="ARBA" id="ARBA00022448"/>
    </source>
</evidence>
<keyword evidence="4 6" id="KW-0067">ATP-binding</keyword>
<dbReference type="OrthoDB" id="9804819at2"/>
<evidence type="ECO:0000256" key="1">
    <source>
        <dbReference type="ARBA" id="ARBA00005417"/>
    </source>
</evidence>
<dbReference type="SUPFAM" id="SSF52540">
    <property type="entry name" value="P-loop containing nucleoside triphosphate hydrolases"/>
    <property type="match status" value="1"/>
</dbReference>
<reference evidence="6 7" key="1">
    <citation type="submission" date="2016-08" db="EMBL/GenBank/DDBJ databases">
        <title>Genome of Bacillus solimangrovi GH2-4.</title>
        <authorList>
            <person name="Lim S."/>
            <person name="Kim B.-C."/>
        </authorList>
    </citation>
    <scope>NUCLEOTIDE SEQUENCE [LARGE SCALE GENOMIC DNA]</scope>
    <source>
        <strain evidence="6 7">GH2-4</strain>
    </source>
</reference>